<organism evidence="1 2">
    <name type="scientific">Rhizobium sullae</name>
    <name type="common">Rhizobium hedysari</name>
    <dbReference type="NCBI Taxonomy" id="50338"/>
    <lineage>
        <taxon>Bacteria</taxon>
        <taxon>Pseudomonadati</taxon>
        <taxon>Pseudomonadota</taxon>
        <taxon>Alphaproteobacteria</taxon>
        <taxon>Hyphomicrobiales</taxon>
        <taxon>Rhizobiaceae</taxon>
        <taxon>Rhizobium/Agrobacterium group</taxon>
        <taxon>Rhizobium</taxon>
    </lineage>
</organism>
<dbReference type="AlphaFoldDB" id="A0A4R3PQD4"/>
<evidence type="ECO:0000313" key="1">
    <source>
        <dbReference type="EMBL" id="TCU03641.1"/>
    </source>
</evidence>
<gene>
    <name evidence="1" type="ORF">EV132_1445</name>
</gene>
<name>A0A4R3PQD4_RHISU</name>
<reference evidence="1 2" key="1">
    <citation type="submission" date="2019-03" db="EMBL/GenBank/DDBJ databases">
        <title>Genomic Encyclopedia of Type Strains, Phase IV (KMG-V): Genome sequencing to study the core and pangenomes of soil and plant-associated prokaryotes.</title>
        <authorList>
            <person name="Whitman W."/>
        </authorList>
    </citation>
    <scope>NUCLEOTIDE SEQUENCE [LARGE SCALE GENOMIC DNA]</scope>
    <source>
        <strain evidence="1 2">Hc14</strain>
    </source>
</reference>
<protein>
    <submittedName>
        <fullName evidence="1">Uncharacterized protein</fullName>
    </submittedName>
</protein>
<dbReference type="RefSeq" id="WP_132568885.1">
    <property type="nucleotide sequence ID" value="NZ_SMBH01000044.1"/>
</dbReference>
<evidence type="ECO:0000313" key="2">
    <source>
        <dbReference type="Proteomes" id="UP000294576"/>
    </source>
</evidence>
<dbReference type="Proteomes" id="UP000294576">
    <property type="component" value="Unassembled WGS sequence"/>
</dbReference>
<sequence>MNYGDIPKTVLAAMRQAAEDGWGDEEDLIKDAVATEVDAYRALQVFDFGAAVSVKKEILKHVNDLTDSWEERLSLAEDEIAAFKELQELSEDDLPKKLVAEANHIVWRFW</sequence>
<comment type="caution">
    <text evidence="1">The sequence shown here is derived from an EMBL/GenBank/DDBJ whole genome shotgun (WGS) entry which is preliminary data.</text>
</comment>
<dbReference type="EMBL" id="SMBH01000044">
    <property type="protein sequence ID" value="TCU03641.1"/>
    <property type="molecule type" value="Genomic_DNA"/>
</dbReference>
<accession>A0A4R3PQD4</accession>
<proteinExistence type="predicted"/>